<name>A0A657LQH7_9HYPH</name>
<evidence type="ECO:0000313" key="2">
    <source>
        <dbReference type="EMBL" id="OJF93438.1"/>
    </source>
</evidence>
<evidence type="ECO:0000313" key="3">
    <source>
        <dbReference type="Proteomes" id="UP000182661"/>
    </source>
</evidence>
<dbReference type="OrthoDB" id="8420598at2"/>
<gene>
    <name evidence="2" type="ORF">AX760_05405</name>
</gene>
<dbReference type="AlphaFoldDB" id="A0A657LQH7"/>
<organism evidence="2 3">
    <name type="scientific">Pararhizobium antarcticum</name>
    <dbReference type="NCBI Taxonomy" id="1798805"/>
    <lineage>
        <taxon>Bacteria</taxon>
        <taxon>Pseudomonadati</taxon>
        <taxon>Pseudomonadota</taxon>
        <taxon>Alphaproteobacteria</taxon>
        <taxon>Hyphomicrobiales</taxon>
        <taxon>Rhizobiaceae</taxon>
        <taxon>Rhizobium/Agrobacterium group</taxon>
        <taxon>Pararhizobium</taxon>
    </lineage>
</organism>
<evidence type="ECO:0000256" key="1">
    <source>
        <dbReference type="SAM" id="MobiDB-lite"/>
    </source>
</evidence>
<protein>
    <submittedName>
        <fullName evidence="2">Uncharacterized protein</fullName>
    </submittedName>
</protein>
<keyword evidence="3" id="KW-1185">Reference proteome</keyword>
<proteinExistence type="predicted"/>
<sequence length="79" mass="8705">MSPEWMIALDGQAKDPTGKKAEPMADPLERMEWAKLDRVSRFLAWCVARATAGAHGYTRSQTRSISRGLCDTVPVKKAG</sequence>
<accession>A0A657LQH7</accession>
<comment type="caution">
    <text evidence="2">The sequence shown here is derived from an EMBL/GenBank/DDBJ whole genome shotgun (WGS) entry which is preliminary data.</text>
</comment>
<dbReference type="Proteomes" id="UP000182661">
    <property type="component" value="Unassembled WGS sequence"/>
</dbReference>
<dbReference type="RefSeq" id="WP_071834575.1">
    <property type="nucleotide sequence ID" value="NZ_LSRP01000107.1"/>
</dbReference>
<reference evidence="2 3" key="1">
    <citation type="submission" date="2016-02" db="EMBL/GenBank/DDBJ databases">
        <title>Genome sequencing of a beta-galactosidase producing bacteria Rhizobium sp. 59.</title>
        <authorList>
            <person name="Wang D."/>
            <person name="Kot W."/>
            <person name="Qin Y."/>
            <person name="Hansen L."/>
            <person name="Naqvi K."/>
            <person name="Rensing C."/>
        </authorList>
    </citation>
    <scope>NUCLEOTIDE SEQUENCE [LARGE SCALE GENOMIC DNA]</scope>
    <source>
        <strain evidence="2 3">59</strain>
    </source>
</reference>
<feature type="region of interest" description="Disordered" evidence="1">
    <location>
        <begin position="1"/>
        <end position="23"/>
    </location>
</feature>
<feature type="compositionally biased region" description="Basic and acidic residues" evidence="1">
    <location>
        <begin position="12"/>
        <end position="23"/>
    </location>
</feature>
<dbReference type="EMBL" id="LSRP01000107">
    <property type="protein sequence ID" value="OJF93438.1"/>
    <property type="molecule type" value="Genomic_DNA"/>
</dbReference>